<accession>A0A8H7UG19</accession>
<comment type="caution">
    <text evidence="2">The sequence shown here is derived from an EMBL/GenBank/DDBJ whole genome shotgun (WGS) entry which is preliminary data.</text>
</comment>
<proteinExistence type="predicted"/>
<keyword evidence="1" id="KW-0472">Membrane</keyword>
<feature type="transmembrane region" description="Helical" evidence="1">
    <location>
        <begin position="396"/>
        <end position="417"/>
    </location>
</feature>
<dbReference type="EMBL" id="JAEPQZ010000002">
    <property type="protein sequence ID" value="KAG2184416.1"/>
    <property type="molecule type" value="Genomic_DNA"/>
</dbReference>
<dbReference type="OrthoDB" id="3032844at2759"/>
<dbReference type="Proteomes" id="UP000654370">
    <property type="component" value="Unassembled WGS sequence"/>
</dbReference>
<feature type="transmembrane region" description="Helical" evidence="1">
    <location>
        <begin position="367"/>
        <end position="390"/>
    </location>
</feature>
<protein>
    <submittedName>
        <fullName evidence="2">Uncharacterized protein</fullName>
    </submittedName>
</protein>
<reference evidence="2" key="1">
    <citation type="submission" date="2020-12" db="EMBL/GenBank/DDBJ databases">
        <title>Metabolic potential, ecology and presence of endohyphal bacteria is reflected in genomic diversity of Mucoromycotina.</title>
        <authorList>
            <person name="Muszewska A."/>
            <person name="Okrasinska A."/>
            <person name="Steczkiewicz K."/>
            <person name="Drgas O."/>
            <person name="Orlowska M."/>
            <person name="Perlinska-Lenart U."/>
            <person name="Aleksandrzak-Piekarczyk T."/>
            <person name="Szatraj K."/>
            <person name="Zielenkiewicz U."/>
            <person name="Pilsyk S."/>
            <person name="Malc E."/>
            <person name="Mieczkowski P."/>
            <person name="Kruszewska J.S."/>
            <person name="Biernat P."/>
            <person name="Pawlowska J."/>
        </authorList>
    </citation>
    <scope>NUCLEOTIDE SEQUENCE</scope>
    <source>
        <strain evidence="2">WA0000067209</strain>
    </source>
</reference>
<feature type="transmembrane region" description="Helical" evidence="1">
    <location>
        <begin position="297"/>
        <end position="317"/>
    </location>
</feature>
<organism evidence="2 3">
    <name type="scientific">Mortierella isabellina</name>
    <name type="common">Filamentous fungus</name>
    <name type="synonym">Umbelopsis isabellina</name>
    <dbReference type="NCBI Taxonomy" id="91625"/>
    <lineage>
        <taxon>Eukaryota</taxon>
        <taxon>Fungi</taxon>
        <taxon>Fungi incertae sedis</taxon>
        <taxon>Mucoromycota</taxon>
        <taxon>Mucoromycotina</taxon>
        <taxon>Umbelopsidomycetes</taxon>
        <taxon>Umbelopsidales</taxon>
        <taxon>Umbelopsidaceae</taxon>
        <taxon>Umbelopsis</taxon>
    </lineage>
</organism>
<name>A0A8H7UG19_MORIS</name>
<evidence type="ECO:0000256" key="1">
    <source>
        <dbReference type="SAM" id="Phobius"/>
    </source>
</evidence>
<evidence type="ECO:0000313" key="3">
    <source>
        <dbReference type="Proteomes" id="UP000654370"/>
    </source>
</evidence>
<sequence length="813" mass="89107">MLPEKAGKFLLTTAALIKPSRRSLVLRTLEEFLNQAAVFVLVSIAQVIENVTNSAERVATTQLVVPGLYILQKSMSNWSGCIVFGMNSAIDRLQSSMMATISFWLSLTSVLDAFLILKKWQLSAYGHVQRLAENLMVGSLKPVALVKAVTVSVLYDLIAGLPSVAAQEDQPPSYGSVLSSGIQDISAIAALFGTETCANHTLECMAGGYMYAATQSWSMLGSLGLVKAIMYSTAPLSLLAQAGFKEPGRTLSLFEEGKIRNMVHWAVEKEGMIDAVSVVEEAWWDKKTKTWVHGSSWCIRSWIAAITGVVGICPFLWPMLTEWSAIYSIFPILRVSASMIASAVLPSHLYNTMTGKKDAWLLLSSKAILWLSGIGILVGYVGSFTYIQQFQDSRMAYVWVALEIFLSICRVAIWAANPNFDDLHKLRLSCEVDSQLGCRFDLSAVSAQADELPPILLTYHVLTLNRMRAHAGLCALPLNSALIALVVVDNEQQLYIIPTEFRGNPFEGAVHRLRPVLRAHAGQLTFEAWALCGRGNGLATIVAHNDPSDEKWAAELQHQYSPFIGVLTELKKDLGKRYSPSYRVTLKDGIGLKVKRIGDFMPGIEDGMDSIKNCGCNACTAASKEHVSLVRDSTVIVEQSVNGLAIRWNKEEGMHGPLTGLIVLLALQADTEIIKAYIAVRSAVGDNAQVEGGRAEKRFALLFYIAAKYSVQAWDNAARDLLRWADCEALLTNRQIPLKEYHKLIACEVNLQMQVTGGDALQAALSNKITKISINAKFGFKALIEEVVQGAWDAELVACVPLQHEDVLHKLAA</sequence>
<keyword evidence="3" id="KW-1185">Reference proteome</keyword>
<evidence type="ECO:0000313" key="2">
    <source>
        <dbReference type="EMBL" id="KAG2184416.1"/>
    </source>
</evidence>
<keyword evidence="1" id="KW-0812">Transmembrane</keyword>
<gene>
    <name evidence="2" type="ORF">INT43_000325</name>
</gene>
<dbReference type="AlphaFoldDB" id="A0A8H7UG19"/>
<keyword evidence="1" id="KW-1133">Transmembrane helix</keyword>
<feature type="transmembrane region" description="Helical" evidence="1">
    <location>
        <begin position="323"/>
        <end position="346"/>
    </location>
</feature>